<keyword evidence="3" id="KW-1185">Reference proteome</keyword>
<evidence type="ECO:0008006" key="4">
    <source>
        <dbReference type="Google" id="ProtNLM"/>
    </source>
</evidence>
<feature type="chain" id="PRO_5002179575" description="Carbohydrate-binding module family 13 protein" evidence="1">
    <location>
        <begin position="23"/>
        <end position="329"/>
    </location>
</feature>
<dbReference type="OrthoDB" id="2564904at2759"/>
<evidence type="ECO:0000313" key="3">
    <source>
        <dbReference type="Proteomes" id="UP000054248"/>
    </source>
</evidence>
<name>A0A0C3LC22_9AGAM</name>
<feature type="signal peptide" evidence="1">
    <location>
        <begin position="1"/>
        <end position="22"/>
    </location>
</feature>
<gene>
    <name evidence="2" type="ORF">M407DRAFT_133528</name>
</gene>
<organism evidence="2 3">
    <name type="scientific">Tulasnella calospora MUT 4182</name>
    <dbReference type="NCBI Taxonomy" id="1051891"/>
    <lineage>
        <taxon>Eukaryota</taxon>
        <taxon>Fungi</taxon>
        <taxon>Dikarya</taxon>
        <taxon>Basidiomycota</taxon>
        <taxon>Agaricomycotina</taxon>
        <taxon>Agaricomycetes</taxon>
        <taxon>Cantharellales</taxon>
        <taxon>Tulasnellaceae</taxon>
        <taxon>Tulasnella</taxon>
    </lineage>
</organism>
<dbReference type="EMBL" id="KN822963">
    <property type="protein sequence ID" value="KIO31448.1"/>
    <property type="molecule type" value="Genomic_DNA"/>
</dbReference>
<protein>
    <recommendedName>
        <fullName evidence="4">Carbohydrate-binding module family 13 protein</fullName>
    </recommendedName>
</protein>
<dbReference type="Proteomes" id="UP000054248">
    <property type="component" value="Unassembled WGS sequence"/>
</dbReference>
<dbReference type="HOGENOM" id="CLU_036093_2_2_1"/>
<reference evidence="2 3" key="1">
    <citation type="submission" date="2014-04" db="EMBL/GenBank/DDBJ databases">
        <authorList>
            <consortium name="DOE Joint Genome Institute"/>
            <person name="Kuo A."/>
            <person name="Girlanda M."/>
            <person name="Perotto S."/>
            <person name="Kohler A."/>
            <person name="Nagy L.G."/>
            <person name="Floudas D."/>
            <person name="Copeland A."/>
            <person name="Barry K.W."/>
            <person name="Cichocki N."/>
            <person name="Veneault-Fourrey C."/>
            <person name="LaButti K."/>
            <person name="Lindquist E.A."/>
            <person name="Lipzen A."/>
            <person name="Lundell T."/>
            <person name="Morin E."/>
            <person name="Murat C."/>
            <person name="Sun H."/>
            <person name="Tunlid A."/>
            <person name="Henrissat B."/>
            <person name="Grigoriev I.V."/>
            <person name="Hibbett D.S."/>
            <person name="Martin F."/>
            <person name="Nordberg H.P."/>
            <person name="Cantor M.N."/>
            <person name="Hua S.X."/>
        </authorList>
    </citation>
    <scope>NUCLEOTIDE SEQUENCE [LARGE SCALE GENOMIC DNA]</scope>
    <source>
        <strain evidence="2 3">MUT 4182</strain>
    </source>
</reference>
<keyword evidence="1" id="KW-0732">Signal</keyword>
<evidence type="ECO:0000256" key="1">
    <source>
        <dbReference type="SAM" id="SignalP"/>
    </source>
</evidence>
<sequence>MSTAKTVAIFSVLLAASSAVSAQHYTATYTPGNLPNHSEEGQYGTNNCGTGSNPESLCQTAYINSIEDFCLWAPPYSDGKNATIGETERYEVAWCMKDGYGTRLIPDGTIIGAHWVETPDYVQITGNGDFTKIGIPKGDSGGELDPHGADGNGNPIGGLVFGTSFGKMQQYHEWTSFMSQTEFCFRACKDGAKATKLCQHVYDVMGCQWNMPGDYSDGVFDSCMGDSAQPMGVYGTSTFHQGDPVTPAAHAKPATSQCTTTASLTQINPSASLSSSTITPSATLITATAAAATATTTSSRNGAFGRSVSWEGVALGSVVGLAGALAAAL</sequence>
<proteinExistence type="predicted"/>
<reference evidence="3" key="2">
    <citation type="submission" date="2015-01" db="EMBL/GenBank/DDBJ databases">
        <title>Evolutionary Origins and Diversification of the Mycorrhizal Mutualists.</title>
        <authorList>
            <consortium name="DOE Joint Genome Institute"/>
            <consortium name="Mycorrhizal Genomics Consortium"/>
            <person name="Kohler A."/>
            <person name="Kuo A."/>
            <person name="Nagy L.G."/>
            <person name="Floudas D."/>
            <person name="Copeland A."/>
            <person name="Barry K.W."/>
            <person name="Cichocki N."/>
            <person name="Veneault-Fourrey C."/>
            <person name="LaButti K."/>
            <person name="Lindquist E.A."/>
            <person name="Lipzen A."/>
            <person name="Lundell T."/>
            <person name="Morin E."/>
            <person name="Murat C."/>
            <person name="Riley R."/>
            <person name="Ohm R."/>
            <person name="Sun H."/>
            <person name="Tunlid A."/>
            <person name="Henrissat B."/>
            <person name="Grigoriev I.V."/>
            <person name="Hibbett D.S."/>
            <person name="Martin F."/>
        </authorList>
    </citation>
    <scope>NUCLEOTIDE SEQUENCE [LARGE SCALE GENOMIC DNA]</scope>
    <source>
        <strain evidence="3">MUT 4182</strain>
    </source>
</reference>
<evidence type="ECO:0000313" key="2">
    <source>
        <dbReference type="EMBL" id="KIO31448.1"/>
    </source>
</evidence>
<dbReference type="STRING" id="1051891.A0A0C3LC22"/>
<accession>A0A0C3LC22</accession>
<dbReference type="AlphaFoldDB" id="A0A0C3LC22"/>